<dbReference type="InterPro" id="IPR015797">
    <property type="entry name" value="NUDIX_hydrolase-like_dom_sf"/>
</dbReference>
<dbReference type="SUPFAM" id="SSF55811">
    <property type="entry name" value="Nudix"/>
    <property type="match status" value="1"/>
</dbReference>
<keyword evidence="5" id="KW-1185">Reference proteome</keyword>
<dbReference type="EMBL" id="QKZT01000003">
    <property type="protein sequence ID" value="PZX55760.1"/>
    <property type="molecule type" value="Genomic_DNA"/>
</dbReference>
<dbReference type="CDD" id="cd18880">
    <property type="entry name" value="NUDIX_ADPRase"/>
    <property type="match status" value="1"/>
</dbReference>
<comment type="cofactor">
    <cofactor evidence="1">
        <name>Mg(2+)</name>
        <dbReference type="ChEBI" id="CHEBI:18420"/>
    </cofactor>
</comment>
<dbReference type="GO" id="GO:0016787">
    <property type="term" value="F:hydrolase activity"/>
    <property type="evidence" value="ECO:0007669"/>
    <property type="project" value="UniProtKB-KW"/>
</dbReference>
<organism evidence="4 5">
    <name type="scientific">Algoriphagus chordae</name>
    <dbReference type="NCBI Taxonomy" id="237019"/>
    <lineage>
        <taxon>Bacteria</taxon>
        <taxon>Pseudomonadati</taxon>
        <taxon>Bacteroidota</taxon>
        <taxon>Cytophagia</taxon>
        <taxon>Cytophagales</taxon>
        <taxon>Cyclobacteriaceae</taxon>
        <taxon>Algoriphagus</taxon>
    </lineage>
</organism>
<evidence type="ECO:0000256" key="1">
    <source>
        <dbReference type="ARBA" id="ARBA00001946"/>
    </source>
</evidence>
<sequence length="169" mass="19547">MSKDQISKEIESKFGNHLRSRVNGVLIEDEKILMIKHLMGNGRFLWSVPGGGMHFGHTATENLKREFSEETGLDIEVKDYLFIHEYLATPLHAMEHFFRVEKIGGKLALGTDPELYPDSQIIEEICWMDINQIRSLPNEALHQIFWGIKSLEDLVLLRGYFNFENNSLK</sequence>
<dbReference type="InterPro" id="IPR000086">
    <property type="entry name" value="NUDIX_hydrolase_dom"/>
</dbReference>
<gene>
    <name evidence="4" type="ORF">LV85_00985</name>
</gene>
<protein>
    <submittedName>
        <fullName evidence="4">ADP-ribose pyrophosphatase YjhB (NUDIX family)</fullName>
    </submittedName>
</protein>
<dbReference type="PANTHER" id="PTHR43046:SF14">
    <property type="entry name" value="MUTT_NUDIX FAMILY PROTEIN"/>
    <property type="match status" value="1"/>
</dbReference>
<dbReference type="PANTHER" id="PTHR43046">
    <property type="entry name" value="GDP-MANNOSE MANNOSYL HYDROLASE"/>
    <property type="match status" value="1"/>
</dbReference>
<proteinExistence type="predicted"/>
<dbReference type="RefSeq" id="WP_111317059.1">
    <property type="nucleotide sequence ID" value="NZ_QKZT01000003.1"/>
</dbReference>
<evidence type="ECO:0000313" key="5">
    <source>
        <dbReference type="Proteomes" id="UP000248882"/>
    </source>
</evidence>
<evidence type="ECO:0000259" key="3">
    <source>
        <dbReference type="PROSITE" id="PS51462"/>
    </source>
</evidence>
<feature type="domain" description="Nudix hydrolase" evidence="3">
    <location>
        <begin position="17"/>
        <end position="149"/>
    </location>
</feature>
<keyword evidence="2" id="KW-0378">Hydrolase</keyword>
<dbReference type="Proteomes" id="UP000248882">
    <property type="component" value="Unassembled WGS sequence"/>
</dbReference>
<name>A0A2W7RBU4_9BACT</name>
<dbReference type="AlphaFoldDB" id="A0A2W7RBU4"/>
<dbReference type="Pfam" id="PF00293">
    <property type="entry name" value="NUDIX"/>
    <property type="match status" value="1"/>
</dbReference>
<comment type="caution">
    <text evidence="4">The sequence shown here is derived from an EMBL/GenBank/DDBJ whole genome shotgun (WGS) entry which is preliminary data.</text>
</comment>
<evidence type="ECO:0000256" key="2">
    <source>
        <dbReference type="ARBA" id="ARBA00022801"/>
    </source>
</evidence>
<dbReference type="PROSITE" id="PS51462">
    <property type="entry name" value="NUDIX"/>
    <property type="match status" value="1"/>
</dbReference>
<reference evidence="4 5" key="1">
    <citation type="submission" date="2018-06" db="EMBL/GenBank/DDBJ databases">
        <title>Genomic Encyclopedia of Archaeal and Bacterial Type Strains, Phase II (KMG-II): from individual species to whole genera.</title>
        <authorList>
            <person name="Goeker M."/>
        </authorList>
    </citation>
    <scope>NUCLEOTIDE SEQUENCE [LARGE SCALE GENOMIC DNA]</scope>
    <source>
        <strain evidence="4 5">DSM 19830</strain>
    </source>
</reference>
<dbReference type="OrthoDB" id="9810648at2"/>
<accession>A0A2W7RBU4</accession>
<dbReference type="Gene3D" id="3.90.79.10">
    <property type="entry name" value="Nucleoside Triphosphate Pyrophosphohydrolase"/>
    <property type="match status" value="1"/>
</dbReference>
<evidence type="ECO:0000313" key="4">
    <source>
        <dbReference type="EMBL" id="PZX55760.1"/>
    </source>
</evidence>